<organism evidence="2 3">
    <name type="scientific">Dillenia turbinata</name>
    <dbReference type="NCBI Taxonomy" id="194707"/>
    <lineage>
        <taxon>Eukaryota</taxon>
        <taxon>Viridiplantae</taxon>
        <taxon>Streptophyta</taxon>
        <taxon>Embryophyta</taxon>
        <taxon>Tracheophyta</taxon>
        <taxon>Spermatophyta</taxon>
        <taxon>Magnoliopsida</taxon>
        <taxon>eudicotyledons</taxon>
        <taxon>Gunneridae</taxon>
        <taxon>Pentapetalae</taxon>
        <taxon>Dilleniales</taxon>
        <taxon>Dilleniaceae</taxon>
        <taxon>Dillenia</taxon>
    </lineage>
</organism>
<dbReference type="Proteomes" id="UP001370490">
    <property type="component" value="Unassembled WGS sequence"/>
</dbReference>
<dbReference type="Pfam" id="PF13456">
    <property type="entry name" value="RVT_3"/>
    <property type="match status" value="1"/>
</dbReference>
<dbReference type="PANTHER" id="PTHR47074:SF11">
    <property type="entry name" value="REVERSE TRANSCRIPTASE-LIKE PROTEIN"/>
    <property type="match status" value="1"/>
</dbReference>
<protein>
    <submittedName>
        <fullName evidence="2">Ribonuclease H domain</fullName>
    </submittedName>
</protein>
<dbReference type="GO" id="GO:0004523">
    <property type="term" value="F:RNA-DNA hybrid ribonuclease activity"/>
    <property type="evidence" value="ECO:0007669"/>
    <property type="project" value="InterPro"/>
</dbReference>
<evidence type="ECO:0000259" key="1">
    <source>
        <dbReference type="Pfam" id="PF13456"/>
    </source>
</evidence>
<dbReference type="InterPro" id="IPR002156">
    <property type="entry name" value="RNaseH_domain"/>
</dbReference>
<comment type="caution">
    <text evidence="2">The sequence shown here is derived from an EMBL/GenBank/DDBJ whole genome shotgun (WGS) entry which is preliminary data.</text>
</comment>
<dbReference type="InterPro" id="IPR036397">
    <property type="entry name" value="RNaseH_sf"/>
</dbReference>
<dbReference type="GO" id="GO:0003676">
    <property type="term" value="F:nucleic acid binding"/>
    <property type="evidence" value="ECO:0007669"/>
    <property type="project" value="InterPro"/>
</dbReference>
<sequence length="144" mass="16047">MSLTKRPGLFGSLTYSWPLSSYSASLYPTTVGLFFHYNTLCGRDILPSSVPKFSPRDENFGQRSGCGSIFRDHYGRFLVAGYNGTNGFFDPQMAEAFSIREVLSWLKDSRFQKVVVESDAQVGVKTINNGEHLAIVPVKQLLLV</sequence>
<proteinExistence type="predicted"/>
<keyword evidence="3" id="KW-1185">Reference proteome</keyword>
<dbReference type="InterPro" id="IPR044730">
    <property type="entry name" value="RNase_H-like_dom_plant"/>
</dbReference>
<gene>
    <name evidence="2" type="ORF">RJ641_011375</name>
</gene>
<dbReference type="Gene3D" id="3.30.420.10">
    <property type="entry name" value="Ribonuclease H-like superfamily/Ribonuclease H"/>
    <property type="match status" value="1"/>
</dbReference>
<dbReference type="PANTHER" id="PTHR47074">
    <property type="entry name" value="BNAC02G40300D PROTEIN"/>
    <property type="match status" value="1"/>
</dbReference>
<dbReference type="InterPro" id="IPR052929">
    <property type="entry name" value="RNase_H-like_EbsB-rel"/>
</dbReference>
<reference evidence="2 3" key="1">
    <citation type="submission" date="2023-12" db="EMBL/GenBank/DDBJ databases">
        <title>A high-quality genome assembly for Dillenia turbinata (Dilleniales).</title>
        <authorList>
            <person name="Chanderbali A."/>
        </authorList>
    </citation>
    <scope>NUCLEOTIDE SEQUENCE [LARGE SCALE GENOMIC DNA]</scope>
    <source>
        <strain evidence="2">LSX21</strain>
        <tissue evidence="2">Leaf</tissue>
    </source>
</reference>
<accession>A0AAN8Z380</accession>
<evidence type="ECO:0000313" key="2">
    <source>
        <dbReference type="EMBL" id="KAK6923071.1"/>
    </source>
</evidence>
<dbReference type="CDD" id="cd06222">
    <property type="entry name" value="RNase_H_like"/>
    <property type="match status" value="1"/>
</dbReference>
<feature type="domain" description="RNase H type-1" evidence="1">
    <location>
        <begin position="62"/>
        <end position="132"/>
    </location>
</feature>
<dbReference type="AlphaFoldDB" id="A0AAN8Z380"/>
<evidence type="ECO:0000313" key="3">
    <source>
        <dbReference type="Proteomes" id="UP001370490"/>
    </source>
</evidence>
<name>A0AAN8Z380_9MAGN</name>
<dbReference type="EMBL" id="JBAMMX010000018">
    <property type="protein sequence ID" value="KAK6923071.1"/>
    <property type="molecule type" value="Genomic_DNA"/>
</dbReference>